<dbReference type="PROSITE" id="PS50943">
    <property type="entry name" value="HTH_CROC1"/>
    <property type="match status" value="1"/>
</dbReference>
<name>A0ABV9EFR8_9ACTN</name>
<dbReference type="Gene3D" id="1.10.260.40">
    <property type="entry name" value="lambda repressor-like DNA-binding domains"/>
    <property type="match status" value="1"/>
</dbReference>
<dbReference type="InterPro" id="IPR001387">
    <property type="entry name" value="Cro/C1-type_HTH"/>
</dbReference>
<evidence type="ECO:0000259" key="1">
    <source>
        <dbReference type="PROSITE" id="PS50943"/>
    </source>
</evidence>
<sequence>MTSDSGPTVRRRRLSGELKRLRVEAGKSREEVAERLGCHPSKVSRIETGRVGVNSGDARLMLEMYGVPEADIGPLIALARQSRQKGWWHAYNDILPDAFDVYVGLESEAASILTYEGLLIPGLLQTQEYAQAITHARWPTTGPSEAERRIHVRMARQDVLTREPAPLFWAVIDEAALHREVGDLESRKTQIRRLAEVSDLPNVEVQIIPFSSGAHGSMDGSFRILTFPDPADRSVVHLENLVGSLYLEMPHQVDRYTLVFDRLRASALGPPESVALIIKTIRELG</sequence>
<evidence type="ECO:0000313" key="3">
    <source>
        <dbReference type="Proteomes" id="UP001595891"/>
    </source>
</evidence>
<gene>
    <name evidence="2" type="ORF">ACFO8L_19415</name>
</gene>
<proteinExistence type="predicted"/>
<protein>
    <submittedName>
        <fullName evidence="2">Helix-turn-helix domain-containing protein</fullName>
    </submittedName>
</protein>
<dbReference type="Proteomes" id="UP001595891">
    <property type="component" value="Unassembled WGS sequence"/>
</dbReference>
<accession>A0ABV9EFR8</accession>
<dbReference type="SUPFAM" id="SSF47413">
    <property type="entry name" value="lambda repressor-like DNA-binding domains"/>
    <property type="match status" value="1"/>
</dbReference>
<organism evidence="2 3">
    <name type="scientific">Sphaerisporangium corydalis</name>
    <dbReference type="NCBI Taxonomy" id="1441875"/>
    <lineage>
        <taxon>Bacteria</taxon>
        <taxon>Bacillati</taxon>
        <taxon>Actinomycetota</taxon>
        <taxon>Actinomycetes</taxon>
        <taxon>Streptosporangiales</taxon>
        <taxon>Streptosporangiaceae</taxon>
        <taxon>Sphaerisporangium</taxon>
    </lineage>
</organism>
<feature type="domain" description="HTH cro/C1-type" evidence="1">
    <location>
        <begin position="18"/>
        <end position="72"/>
    </location>
</feature>
<reference evidence="3" key="1">
    <citation type="journal article" date="2019" name="Int. J. Syst. Evol. Microbiol.">
        <title>The Global Catalogue of Microorganisms (GCM) 10K type strain sequencing project: providing services to taxonomists for standard genome sequencing and annotation.</title>
        <authorList>
            <consortium name="The Broad Institute Genomics Platform"/>
            <consortium name="The Broad Institute Genome Sequencing Center for Infectious Disease"/>
            <person name="Wu L."/>
            <person name="Ma J."/>
        </authorList>
    </citation>
    <scope>NUCLEOTIDE SEQUENCE [LARGE SCALE GENOMIC DNA]</scope>
    <source>
        <strain evidence="3">CCUG 49560</strain>
    </source>
</reference>
<comment type="caution">
    <text evidence="2">The sequence shown here is derived from an EMBL/GenBank/DDBJ whole genome shotgun (WGS) entry which is preliminary data.</text>
</comment>
<dbReference type="InterPro" id="IPR010982">
    <property type="entry name" value="Lambda_DNA-bd_dom_sf"/>
</dbReference>
<dbReference type="InterPro" id="IPR043917">
    <property type="entry name" value="DUF5753"/>
</dbReference>
<dbReference type="Pfam" id="PF13560">
    <property type="entry name" value="HTH_31"/>
    <property type="match status" value="1"/>
</dbReference>
<evidence type="ECO:0000313" key="2">
    <source>
        <dbReference type="EMBL" id="MFC4588267.1"/>
    </source>
</evidence>
<dbReference type="RefSeq" id="WP_262844521.1">
    <property type="nucleotide sequence ID" value="NZ_JANZYP010000029.1"/>
</dbReference>
<dbReference type="EMBL" id="JBHSFN010000011">
    <property type="protein sequence ID" value="MFC4588267.1"/>
    <property type="molecule type" value="Genomic_DNA"/>
</dbReference>
<keyword evidence="3" id="KW-1185">Reference proteome</keyword>
<dbReference type="CDD" id="cd00093">
    <property type="entry name" value="HTH_XRE"/>
    <property type="match status" value="1"/>
</dbReference>
<dbReference type="SMART" id="SM00530">
    <property type="entry name" value="HTH_XRE"/>
    <property type="match status" value="1"/>
</dbReference>
<dbReference type="Pfam" id="PF19054">
    <property type="entry name" value="DUF5753"/>
    <property type="match status" value="1"/>
</dbReference>